<dbReference type="Proteomes" id="UP000708208">
    <property type="component" value="Unassembled WGS sequence"/>
</dbReference>
<evidence type="ECO:0000313" key="1">
    <source>
        <dbReference type="EMBL" id="CAG7786375.1"/>
    </source>
</evidence>
<proteinExistence type="predicted"/>
<organism evidence="1 2">
    <name type="scientific">Allacma fusca</name>
    <dbReference type="NCBI Taxonomy" id="39272"/>
    <lineage>
        <taxon>Eukaryota</taxon>
        <taxon>Metazoa</taxon>
        <taxon>Ecdysozoa</taxon>
        <taxon>Arthropoda</taxon>
        <taxon>Hexapoda</taxon>
        <taxon>Collembola</taxon>
        <taxon>Symphypleona</taxon>
        <taxon>Sminthuridae</taxon>
        <taxon>Allacma</taxon>
    </lineage>
</organism>
<keyword evidence="2" id="KW-1185">Reference proteome</keyword>
<name>A0A8J2KGM8_9HEXA</name>
<dbReference type="AlphaFoldDB" id="A0A8J2KGM8"/>
<comment type="caution">
    <text evidence="1">The sequence shown here is derived from an EMBL/GenBank/DDBJ whole genome shotgun (WGS) entry which is preliminary data.</text>
</comment>
<reference evidence="1" key="1">
    <citation type="submission" date="2021-06" db="EMBL/GenBank/DDBJ databases">
        <authorList>
            <person name="Hodson N. C."/>
            <person name="Mongue J. A."/>
            <person name="Jaron S. K."/>
        </authorList>
    </citation>
    <scope>NUCLEOTIDE SEQUENCE</scope>
</reference>
<sequence>MCATAIAYASVQNISTWTANILDEVIIRGEAYFQQQNQMRAQEDSRLPMNTDDINGYVNGVFGSFNVKISSDHGSLIPGMLTPVRLHTTIQTFIEVGHTCGMLTTAG</sequence>
<evidence type="ECO:0000313" key="2">
    <source>
        <dbReference type="Proteomes" id="UP000708208"/>
    </source>
</evidence>
<dbReference type="OrthoDB" id="7916681at2759"/>
<gene>
    <name evidence="1" type="ORF">AFUS01_LOCUS24947</name>
</gene>
<dbReference type="EMBL" id="CAJVCH010316770">
    <property type="protein sequence ID" value="CAG7786375.1"/>
    <property type="molecule type" value="Genomic_DNA"/>
</dbReference>
<accession>A0A8J2KGM8</accession>
<protein>
    <submittedName>
        <fullName evidence="1">Uncharacterized protein</fullName>
    </submittedName>
</protein>